<dbReference type="EMBL" id="QUTG01003737">
    <property type="protein sequence ID" value="RHY90448.1"/>
    <property type="molecule type" value="Genomic_DNA"/>
</dbReference>
<accession>A0A3R6XSP0</accession>
<gene>
    <name evidence="3" type="ORF">DYB35_013311</name>
</gene>
<reference evidence="3 4" key="1">
    <citation type="submission" date="2018-08" db="EMBL/GenBank/DDBJ databases">
        <title>Aphanomyces genome sequencing and annotation.</title>
        <authorList>
            <person name="Minardi D."/>
            <person name="Oidtmann B."/>
            <person name="Van Der Giezen M."/>
            <person name="Studholme D.J."/>
        </authorList>
    </citation>
    <scope>NUCLEOTIDE SEQUENCE [LARGE SCALE GENOMIC DNA]</scope>
    <source>
        <strain evidence="3 4">Sv</strain>
    </source>
</reference>
<comment type="caution">
    <text evidence="3">The sequence shown here is derived from an EMBL/GenBank/DDBJ whole genome shotgun (WGS) entry which is preliminary data.</text>
</comment>
<evidence type="ECO:0000256" key="1">
    <source>
        <dbReference type="SAM" id="MobiDB-lite"/>
    </source>
</evidence>
<organism evidence="3 4">
    <name type="scientific">Aphanomyces astaci</name>
    <name type="common">Crayfish plague agent</name>
    <dbReference type="NCBI Taxonomy" id="112090"/>
    <lineage>
        <taxon>Eukaryota</taxon>
        <taxon>Sar</taxon>
        <taxon>Stramenopiles</taxon>
        <taxon>Oomycota</taxon>
        <taxon>Saprolegniomycetes</taxon>
        <taxon>Saprolegniales</taxon>
        <taxon>Verrucalvaceae</taxon>
        <taxon>Aphanomyces</taxon>
    </lineage>
</organism>
<evidence type="ECO:0000313" key="4">
    <source>
        <dbReference type="Proteomes" id="UP000285712"/>
    </source>
</evidence>
<proteinExistence type="predicted"/>
<dbReference type="Proteomes" id="UP000285712">
    <property type="component" value="Unassembled WGS sequence"/>
</dbReference>
<dbReference type="VEuPathDB" id="FungiDB:H257_12104"/>
<feature type="signal peptide" evidence="2">
    <location>
        <begin position="1"/>
        <end position="23"/>
    </location>
</feature>
<sequence length="360" mass="40341">MCSSSSFLLSATLFSSLLTGYEPSPFLCAGLRGHPLDDLRPLAYTLWNTDFLSQATSRDLAKFYSTKDYVPQGNRIDVLNISKMYLELDQVVHSELYVVDPTLSETDRDARLAEIKAHTTAIQREVIAREATKKLANQRSAAHTFLVSAISTNLRRLYQATTCPFELFEHIKTRFESNPMNNNPTVIVSYLCTVKFTDESCIDTLSVELIDQVKRYRVSMTPPSFNPLDPSTISSVDFHNHIWNYYTLCTMSDTFISDKNRDRSPTRPFIHEGNRLNGFANTHILSHHFIPSSTLNRVLQRPNPPSVLLKVFKPGSAPLCDVFASPPHELPLIAATTLAPITDEPGKLPDHLPSPVDAGD</sequence>
<keyword evidence="2" id="KW-0732">Signal</keyword>
<protein>
    <submittedName>
        <fullName evidence="3">Uncharacterized protein</fullName>
    </submittedName>
</protein>
<name>A0A3R6XSP0_APHAT</name>
<feature type="chain" id="PRO_5018661902" evidence="2">
    <location>
        <begin position="24"/>
        <end position="360"/>
    </location>
</feature>
<dbReference type="AlphaFoldDB" id="A0A3R6XSP0"/>
<evidence type="ECO:0000313" key="3">
    <source>
        <dbReference type="EMBL" id="RHY90448.1"/>
    </source>
</evidence>
<evidence type="ECO:0000256" key="2">
    <source>
        <dbReference type="SAM" id="SignalP"/>
    </source>
</evidence>
<feature type="region of interest" description="Disordered" evidence="1">
    <location>
        <begin position="341"/>
        <end position="360"/>
    </location>
</feature>